<dbReference type="EMBL" id="JAGQHR010000664">
    <property type="protein sequence ID" value="MCA9729361.1"/>
    <property type="molecule type" value="Genomic_DNA"/>
</dbReference>
<dbReference type="InterPro" id="IPR001789">
    <property type="entry name" value="Sig_transdc_resp-reg_receiver"/>
</dbReference>
<evidence type="ECO:0000256" key="7">
    <source>
        <dbReference type="PROSITE-ProRule" id="PRU00169"/>
    </source>
</evidence>
<dbReference type="Pfam" id="PF00158">
    <property type="entry name" value="Sigma54_activat"/>
    <property type="match status" value="1"/>
</dbReference>
<dbReference type="PROSITE" id="PS50110">
    <property type="entry name" value="RESPONSE_REGULATORY"/>
    <property type="match status" value="1"/>
</dbReference>
<dbReference type="PANTHER" id="PTHR32071">
    <property type="entry name" value="TRANSCRIPTIONAL REGULATORY PROTEIN"/>
    <property type="match status" value="1"/>
</dbReference>
<organism evidence="10 11">
    <name type="scientific">Eiseniibacteriota bacterium</name>
    <dbReference type="NCBI Taxonomy" id="2212470"/>
    <lineage>
        <taxon>Bacteria</taxon>
        <taxon>Candidatus Eiseniibacteriota</taxon>
    </lineage>
</organism>
<comment type="caution">
    <text evidence="10">The sequence shown here is derived from an EMBL/GenBank/DDBJ whole genome shotgun (WGS) entry which is preliminary data.</text>
</comment>
<accession>A0A956M1B8</accession>
<reference evidence="10" key="2">
    <citation type="journal article" date="2021" name="Microbiome">
        <title>Successional dynamics and alternative stable states in a saline activated sludge microbial community over 9 years.</title>
        <authorList>
            <person name="Wang Y."/>
            <person name="Ye J."/>
            <person name="Ju F."/>
            <person name="Liu L."/>
            <person name="Boyd J.A."/>
            <person name="Deng Y."/>
            <person name="Parks D.H."/>
            <person name="Jiang X."/>
            <person name="Yin X."/>
            <person name="Woodcroft B.J."/>
            <person name="Tyson G.W."/>
            <person name="Hugenholtz P."/>
            <person name="Polz M.F."/>
            <person name="Zhang T."/>
        </authorList>
    </citation>
    <scope>NUCLEOTIDE SEQUENCE</scope>
    <source>
        <strain evidence="10">HKST-UBA01</strain>
    </source>
</reference>
<evidence type="ECO:0000256" key="2">
    <source>
        <dbReference type="ARBA" id="ARBA00022741"/>
    </source>
</evidence>
<evidence type="ECO:0000259" key="9">
    <source>
        <dbReference type="PROSITE" id="PS50110"/>
    </source>
</evidence>
<proteinExistence type="predicted"/>
<keyword evidence="5" id="KW-0238">DNA-binding</keyword>
<dbReference type="PROSITE" id="PS50045">
    <property type="entry name" value="SIGMA54_INTERACT_4"/>
    <property type="match status" value="1"/>
</dbReference>
<evidence type="ECO:0000256" key="1">
    <source>
        <dbReference type="ARBA" id="ARBA00022553"/>
    </source>
</evidence>
<evidence type="ECO:0000256" key="5">
    <source>
        <dbReference type="ARBA" id="ARBA00023125"/>
    </source>
</evidence>
<dbReference type="Gene3D" id="3.40.50.2300">
    <property type="match status" value="1"/>
</dbReference>
<feature type="domain" description="Response regulatory" evidence="9">
    <location>
        <begin position="4"/>
        <end position="118"/>
    </location>
</feature>
<evidence type="ECO:0000313" key="10">
    <source>
        <dbReference type="EMBL" id="MCA9729361.1"/>
    </source>
</evidence>
<dbReference type="Proteomes" id="UP000697710">
    <property type="component" value="Unassembled WGS sequence"/>
</dbReference>
<keyword evidence="3" id="KW-0067">ATP-binding</keyword>
<dbReference type="PROSITE" id="PS00675">
    <property type="entry name" value="SIGMA54_INTERACT_1"/>
    <property type="match status" value="1"/>
</dbReference>
<keyword evidence="2" id="KW-0547">Nucleotide-binding</keyword>
<dbReference type="InterPro" id="IPR027417">
    <property type="entry name" value="P-loop_NTPase"/>
</dbReference>
<dbReference type="CDD" id="cd00009">
    <property type="entry name" value="AAA"/>
    <property type="match status" value="1"/>
</dbReference>
<evidence type="ECO:0000313" key="11">
    <source>
        <dbReference type="Proteomes" id="UP000697710"/>
    </source>
</evidence>
<protein>
    <submittedName>
        <fullName evidence="10">Sigma-54-dependent Fis family transcriptional regulator</fullName>
    </submittedName>
</protein>
<dbReference type="FunFam" id="3.40.50.2300:FF:000018">
    <property type="entry name" value="DNA-binding transcriptional regulator NtrC"/>
    <property type="match status" value="1"/>
</dbReference>
<dbReference type="GO" id="GO:0000160">
    <property type="term" value="P:phosphorelay signal transduction system"/>
    <property type="evidence" value="ECO:0007669"/>
    <property type="project" value="InterPro"/>
</dbReference>
<reference evidence="10" key="1">
    <citation type="submission" date="2020-04" db="EMBL/GenBank/DDBJ databases">
        <authorList>
            <person name="Zhang T."/>
        </authorList>
    </citation>
    <scope>NUCLEOTIDE SEQUENCE</scope>
    <source>
        <strain evidence="10">HKST-UBA01</strain>
    </source>
</reference>
<keyword evidence="1 7" id="KW-0597">Phosphoprotein</keyword>
<dbReference type="GO" id="GO:0006355">
    <property type="term" value="P:regulation of DNA-templated transcription"/>
    <property type="evidence" value="ECO:0007669"/>
    <property type="project" value="InterPro"/>
</dbReference>
<dbReference type="InterPro" id="IPR003593">
    <property type="entry name" value="AAA+_ATPase"/>
</dbReference>
<dbReference type="Pfam" id="PF00072">
    <property type="entry name" value="Response_reg"/>
    <property type="match status" value="1"/>
</dbReference>
<name>A0A956M1B8_UNCEI</name>
<evidence type="ECO:0000256" key="4">
    <source>
        <dbReference type="ARBA" id="ARBA00023015"/>
    </source>
</evidence>
<feature type="domain" description="Sigma-54 factor interaction" evidence="8">
    <location>
        <begin position="140"/>
        <end position="313"/>
    </location>
</feature>
<evidence type="ECO:0000256" key="6">
    <source>
        <dbReference type="ARBA" id="ARBA00023163"/>
    </source>
</evidence>
<dbReference type="SUPFAM" id="SSF52540">
    <property type="entry name" value="P-loop containing nucleoside triphosphate hydrolases"/>
    <property type="match status" value="1"/>
</dbReference>
<dbReference type="FunFam" id="3.40.50.300:FF:000006">
    <property type="entry name" value="DNA-binding transcriptional regulator NtrC"/>
    <property type="match status" value="1"/>
</dbReference>
<dbReference type="InterPro" id="IPR025943">
    <property type="entry name" value="Sigma_54_int_dom_ATP-bd_2"/>
</dbReference>
<evidence type="ECO:0000259" key="8">
    <source>
        <dbReference type="PROSITE" id="PS50045"/>
    </source>
</evidence>
<sequence>MKPRVLIVDDEKNIRRTLELTLRGAGYEPVSLDSGRALLERVEEEPADLVLLDVRLGHEDGMTLLRELGQKHPGLPVIMISGHATVALAVEATQAGAIDFLEKPLDRERVLLSLRNTLRMRRLHERVDRLETREERRRILVGDGPSMQALRRTIAKVATTNATVLITGESGTGKELVARAIHAASGRRDGPFVKVNCAAIPDDLIEAELFGSVRGAFTGADRTRDGRFLLADGGTILLDEIGDMSMRVQAKVLRVLQEGELERVGDSRTVVADVRVLAATHRALAREVTRGNFREDLFFRLSVLPIIVPPLRE</sequence>
<dbReference type="PANTHER" id="PTHR32071:SF117">
    <property type="entry name" value="PTS-DEPENDENT DIHYDROXYACETONE KINASE OPERON REGULATORY PROTEIN-RELATED"/>
    <property type="match status" value="1"/>
</dbReference>
<dbReference type="InterPro" id="IPR025662">
    <property type="entry name" value="Sigma_54_int_dom_ATP-bd_1"/>
</dbReference>
<dbReference type="SMART" id="SM00448">
    <property type="entry name" value="REC"/>
    <property type="match status" value="1"/>
</dbReference>
<keyword evidence="6" id="KW-0804">Transcription</keyword>
<dbReference type="GO" id="GO:0005524">
    <property type="term" value="F:ATP binding"/>
    <property type="evidence" value="ECO:0007669"/>
    <property type="project" value="UniProtKB-KW"/>
</dbReference>
<dbReference type="GO" id="GO:0003677">
    <property type="term" value="F:DNA binding"/>
    <property type="evidence" value="ECO:0007669"/>
    <property type="project" value="UniProtKB-KW"/>
</dbReference>
<dbReference type="PROSITE" id="PS00676">
    <property type="entry name" value="SIGMA54_INTERACT_2"/>
    <property type="match status" value="1"/>
</dbReference>
<gene>
    <name evidence="10" type="ORF">KC729_16855</name>
</gene>
<dbReference type="InterPro" id="IPR011006">
    <property type="entry name" value="CheY-like_superfamily"/>
</dbReference>
<dbReference type="Gene3D" id="3.40.50.300">
    <property type="entry name" value="P-loop containing nucleotide triphosphate hydrolases"/>
    <property type="match status" value="1"/>
</dbReference>
<dbReference type="SUPFAM" id="SSF52172">
    <property type="entry name" value="CheY-like"/>
    <property type="match status" value="1"/>
</dbReference>
<evidence type="ECO:0000256" key="3">
    <source>
        <dbReference type="ARBA" id="ARBA00022840"/>
    </source>
</evidence>
<dbReference type="AlphaFoldDB" id="A0A956M1B8"/>
<feature type="modified residue" description="4-aspartylphosphate" evidence="7">
    <location>
        <position position="53"/>
    </location>
</feature>
<feature type="non-terminal residue" evidence="10">
    <location>
        <position position="313"/>
    </location>
</feature>
<keyword evidence="4" id="KW-0805">Transcription regulation</keyword>
<dbReference type="SMART" id="SM00382">
    <property type="entry name" value="AAA"/>
    <property type="match status" value="1"/>
</dbReference>
<dbReference type="InterPro" id="IPR002078">
    <property type="entry name" value="Sigma_54_int"/>
</dbReference>